<sequence>ARAAEEHRAARAAAAETRTKPLRSLAPPVPLVAPRSPAPAAIPSAPPSVEPEPGAGPFVEAPVQVPASGFADGRYRVAGVERRLGEAALIGRSPQHRRIEASEVDLVAIAGSEVLSGTHLELRREGERIIAVDLGSRNGTVLVTARGRRRLRGGVAVVVEGGARLELGGDTIVEILSGKEPDT</sequence>
<organism evidence="4 5">
    <name type="scientific">Agromyces seonyuensis</name>
    <dbReference type="NCBI Taxonomy" id="2662446"/>
    <lineage>
        <taxon>Bacteria</taxon>
        <taxon>Bacillati</taxon>
        <taxon>Actinomycetota</taxon>
        <taxon>Actinomycetes</taxon>
        <taxon>Micrococcales</taxon>
        <taxon>Microbacteriaceae</taxon>
        <taxon>Agromyces</taxon>
    </lineage>
</organism>
<reference evidence="4 5" key="1">
    <citation type="submission" date="2019-12" db="EMBL/GenBank/DDBJ databases">
        <authorList>
            <person name="Kim Y.S."/>
        </authorList>
    </citation>
    <scope>NUCLEOTIDE SEQUENCE [LARGE SCALE GENOMIC DNA]</scope>
    <source>
        <strain evidence="4 5">MMS17-SY077</strain>
    </source>
</reference>
<keyword evidence="1" id="KW-0597">Phosphoprotein</keyword>
<dbReference type="RefSeq" id="WP_160424419.1">
    <property type="nucleotide sequence ID" value="NZ_WSTA01000036.1"/>
</dbReference>
<feature type="region of interest" description="Disordered" evidence="2">
    <location>
        <begin position="1"/>
        <end position="53"/>
    </location>
</feature>
<comment type="caution">
    <text evidence="4">The sequence shown here is derived from an EMBL/GenBank/DDBJ whole genome shotgun (WGS) entry which is preliminary data.</text>
</comment>
<evidence type="ECO:0000256" key="1">
    <source>
        <dbReference type="ARBA" id="ARBA00022553"/>
    </source>
</evidence>
<evidence type="ECO:0000313" key="4">
    <source>
        <dbReference type="EMBL" id="MWB98778.1"/>
    </source>
</evidence>
<name>A0A6I4NWW4_9MICO</name>
<dbReference type="SUPFAM" id="SSF49879">
    <property type="entry name" value="SMAD/FHA domain"/>
    <property type="match status" value="1"/>
</dbReference>
<feature type="non-terminal residue" evidence="4">
    <location>
        <position position="1"/>
    </location>
</feature>
<evidence type="ECO:0000313" key="5">
    <source>
        <dbReference type="Proteomes" id="UP000438182"/>
    </source>
</evidence>
<keyword evidence="5" id="KW-1185">Reference proteome</keyword>
<evidence type="ECO:0000259" key="3">
    <source>
        <dbReference type="PROSITE" id="PS50006"/>
    </source>
</evidence>
<feature type="compositionally biased region" description="Low complexity" evidence="2">
    <location>
        <begin position="32"/>
        <end position="43"/>
    </location>
</feature>
<dbReference type="AlphaFoldDB" id="A0A6I4NWW4"/>
<proteinExistence type="predicted"/>
<gene>
    <name evidence="4" type="ORF">GB864_09495</name>
</gene>
<dbReference type="EMBL" id="WSTA01000036">
    <property type="protein sequence ID" value="MWB98778.1"/>
    <property type="molecule type" value="Genomic_DNA"/>
</dbReference>
<feature type="domain" description="FHA" evidence="3">
    <location>
        <begin position="88"/>
        <end position="147"/>
    </location>
</feature>
<dbReference type="PROSITE" id="PS50006">
    <property type="entry name" value="FHA_DOMAIN"/>
    <property type="match status" value="1"/>
</dbReference>
<dbReference type="Proteomes" id="UP000438182">
    <property type="component" value="Unassembled WGS sequence"/>
</dbReference>
<dbReference type="InterPro" id="IPR008984">
    <property type="entry name" value="SMAD_FHA_dom_sf"/>
</dbReference>
<protein>
    <submittedName>
        <fullName evidence="4">FHA domain-containing protein</fullName>
    </submittedName>
</protein>
<dbReference type="Pfam" id="PF00498">
    <property type="entry name" value="FHA"/>
    <property type="match status" value="1"/>
</dbReference>
<dbReference type="InterPro" id="IPR000253">
    <property type="entry name" value="FHA_dom"/>
</dbReference>
<evidence type="ECO:0000256" key="2">
    <source>
        <dbReference type="SAM" id="MobiDB-lite"/>
    </source>
</evidence>
<dbReference type="CDD" id="cd00060">
    <property type="entry name" value="FHA"/>
    <property type="match status" value="1"/>
</dbReference>
<dbReference type="Gene3D" id="2.60.200.20">
    <property type="match status" value="1"/>
</dbReference>
<accession>A0A6I4NWW4</accession>